<gene>
    <name evidence="1" type="ORF">TPE_1612</name>
</gene>
<evidence type="ECO:0000313" key="1">
    <source>
        <dbReference type="EMBL" id="AGT44098.1"/>
    </source>
</evidence>
<evidence type="ECO:0000313" key="2">
    <source>
        <dbReference type="Proteomes" id="UP000015620"/>
    </source>
</evidence>
<dbReference type="HOGENOM" id="CLU_1474559_0_0_12"/>
<reference evidence="1 2" key="1">
    <citation type="journal article" date="2013" name="PLoS ONE">
        <title>Genome-Wide Relatedness of Treponema pedis, from Gingiva and Necrotic Skin Lesions of Pigs, with the Human Oral Pathogen Treponema denticola.</title>
        <authorList>
            <person name="Svartstrom O."/>
            <person name="Mushtaq M."/>
            <person name="Pringle M."/>
            <person name="Segerman B."/>
        </authorList>
    </citation>
    <scope>NUCLEOTIDE SEQUENCE [LARGE SCALE GENOMIC DNA]</scope>
    <source>
        <strain evidence="1">T A4</strain>
    </source>
</reference>
<organism evidence="1 2">
    <name type="scientific">Treponema pedis str. T A4</name>
    <dbReference type="NCBI Taxonomy" id="1291379"/>
    <lineage>
        <taxon>Bacteria</taxon>
        <taxon>Pseudomonadati</taxon>
        <taxon>Spirochaetota</taxon>
        <taxon>Spirochaetia</taxon>
        <taxon>Spirochaetales</taxon>
        <taxon>Treponemataceae</taxon>
        <taxon>Treponema</taxon>
    </lineage>
</organism>
<dbReference type="STRING" id="1291379.TPE_1612"/>
<proteinExistence type="predicted"/>
<sequence length="185" mass="22022">MIMKKKLFLSLMITVILTLFSCKSYKLEYIKYKNQIDEVELVNIYIVDGNWFWGEECFFGGSSPYHDLISEENIRNSNPIKIELPENSAQLARFMTLLYSAKRAKIRNNKVKIKYYKGIKLYWEGGMIIDVYYKNLKCIKDTYIMQNGEAVFYKKGEEGLYYKMPKLILNKYYVNNSEVFVYEED</sequence>
<protein>
    <recommendedName>
        <fullName evidence="3">Lipoprotein</fullName>
    </recommendedName>
</protein>
<dbReference type="Proteomes" id="UP000015620">
    <property type="component" value="Chromosome"/>
</dbReference>
<accession>S6A0A8</accession>
<dbReference type="AlphaFoldDB" id="S6A0A8"/>
<keyword evidence="2" id="KW-1185">Reference proteome</keyword>
<dbReference type="PROSITE" id="PS51257">
    <property type="entry name" value="PROKAR_LIPOPROTEIN"/>
    <property type="match status" value="1"/>
</dbReference>
<name>S6A0A8_9SPIR</name>
<dbReference type="PATRIC" id="fig|1291379.3.peg.1593"/>
<evidence type="ECO:0008006" key="3">
    <source>
        <dbReference type="Google" id="ProtNLM"/>
    </source>
</evidence>
<dbReference type="EMBL" id="CP004120">
    <property type="protein sequence ID" value="AGT44098.1"/>
    <property type="molecule type" value="Genomic_DNA"/>
</dbReference>
<dbReference type="KEGG" id="tped:TPE_1612"/>